<evidence type="ECO:0000256" key="1">
    <source>
        <dbReference type="SAM" id="Phobius"/>
    </source>
</evidence>
<name>A0A1X2HUZ9_SYNRA</name>
<organism evidence="2 3">
    <name type="scientific">Syncephalastrum racemosum</name>
    <name type="common">Filamentous fungus</name>
    <dbReference type="NCBI Taxonomy" id="13706"/>
    <lineage>
        <taxon>Eukaryota</taxon>
        <taxon>Fungi</taxon>
        <taxon>Fungi incertae sedis</taxon>
        <taxon>Mucoromycota</taxon>
        <taxon>Mucoromycotina</taxon>
        <taxon>Mucoromycetes</taxon>
        <taxon>Mucorales</taxon>
        <taxon>Syncephalastraceae</taxon>
        <taxon>Syncephalastrum</taxon>
    </lineage>
</organism>
<protein>
    <submittedName>
        <fullName evidence="2">Uncharacterized protein</fullName>
    </submittedName>
</protein>
<reference evidence="2 3" key="1">
    <citation type="submission" date="2016-07" db="EMBL/GenBank/DDBJ databases">
        <title>Pervasive Adenine N6-methylation of Active Genes in Fungi.</title>
        <authorList>
            <consortium name="DOE Joint Genome Institute"/>
            <person name="Mondo S.J."/>
            <person name="Dannebaum R.O."/>
            <person name="Kuo R.C."/>
            <person name="Labutti K."/>
            <person name="Haridas S."/>
            <person name="Kuo A."/>
            <person name="Salamov A."/>
            <person name="Ahrendt S.R."/>
            <person name="Lipzen A."/>
            <person name="Sullivan W."/>
            <person name="Andreopoulos W.B."/>
            <person name="Clum A."/>
            <person name="Lindquist E."/>
            <person name="Daum C."/>
            <person name="Ramamoorthy G.K."/>
            <person name="Gryganskyi A."/>
            <person name="Culley D."/>
            <person name="Magnuson J.K."/>
            <person name="James T.Y."/>
            <person name="O'Malley M.A."/>
            <person name="Stajich J.E."/>
            <person name="Spatafora J.W."/>
            <person name="Visel A."/>
            <person name="Grigoriev I.V."/>
        </authorList>
    </citation>
    <scope>NUCLEOTIDE SEQUENCE [LARGE SCALE GENOMIC DNA]</scope>
    <source>
        <strain evidence="2 3">NRRL 2496</strain>
    </source>
</reference>
<keyword evidence="1" id="KW-1133">Transmembrane helix</keyword>
<dbReference type="AlphaFoldDB" id="A0A1X2HUZ9"/>
<dbReference type="InParanoid" id="A0A1X2HUZ9"/>
<evidence type="ECO:0000313" key="2">
    <source>
        <dbReference type="EMBL" id="ORZ03373.1"/>
    </source>
</evidence>
<keyword evidence="1" id="KW-0812">Transmembrane</keyword>
<gene>
    <name evidence="2" type="ORF">BCR43DRAFT_46666</name>
</gene>
<keyword evidence="1" id="KW-0472">Membrane</keyword>
<feature type="transmembrane region" description="Helical" evidence="1">
    <location>
        <begin position="12"/>
        <end position="29"/>
    </location>
</feature>
<evidence type="ECO:0000313" key="3">
    <source>
        <dbReference type="Proteomes" id="UP000242180"/>
    </source>
</evidence>
<comment type="caution">
    <text evidence="2">The sequence shown here is derived from an EMBL/GenBank/DDBJ whole genome shotgun (WGS) entry which is preliminary data.</text>
</comment>
<keyword evidence="3" id="KW-1185">Reference proteome</keyword>
<proteinExistence type="predicted"/>
<dbReference type="EMBL" id="MCGN01000001">
    <property type="protein sequence ID" value="ORZ03373.1"/>
    <property type="molecule type" value="Genomic_DNA"/>
</dbReference>
<accession>A0A1X2HUZ9</accession>
<dbReference type="Proteomes" id="UP000242180">
    <property type="component" value="Unassembled WGS sequence"/>
</dbReference>
<sequence length="110" mass="12727">MAAPLGDKTGYSYIFLTPFYLSLFTLGFVHVDLSQLHFEERARGSTLSTAIFCFFSTFNIALLLFPSNFFCIIFQCSRENQLRWRSLHPHLKMQVLSGEAENPGICRHWE</sequence>
<feature type="transmembrane region" description="Helical" evidence="1">
    <location>
        <begin position="49"/>
        <end position="74"/>
    </location>
</feature>